<sequence length="31" mass="3488">MTKEEIDPAIHDLIHDVVHAGSAYEPDRKLS</sequence>
<evidence type="ECO:0000313" key="2">
    <source>
        <dbReference type="Proteomes" id="UP000179467"/>
    </source>
</evidence>
<keyword evidence="2" id="KW-1185">Reference proteome</keyword>
<organism evidence="1 2">
    <name type="scientific">Edaphosphingomonas haloaromaticamans</name>
    <dbReference type="NCBI Taxonomy" id="653954"/>
    <lineage>
        <taxon>Bacteria</taxon>
        <taxon>Pseudomonadati</taxon>
        <taxon>Pseudomonadota</taxon>
        <taxon>Alphaproteobacteria</taxon>
        <taxon>Sphingomonadales</taxon>
        <taxon>Rhizorhabdaceae</taxon>
        <taxon>Edaphosphingomonas</taxon>
    </lineage>
</organism>
<dbReference type="EMBL" id="MIPT01000001">
    <property type="protein sequence ID" value="OHT18568.1"/>
    <property type="molecule type" value="Genomic_DNA"/>
</dbReference>
<proteinExistence type="predicted"/>
<dbReference type="AlphaFoldDB" id="A0A1S1H8Y0"/>
<dbReference type="Proteomes" id="UP000179467">
    <property type="component" value="Unassembled WGS sequence"/>
</dbReference>
<name>A0A1S1H8Y0_9SPHN</name>
<protein>
    <submittedName>
        <fullName evidence="1">Uncharacterized protein</fullName>
    </submittedName>
</protein>
<accession>A0A1S1H8Y0</accession>
<comment type="caution">
    <text evidence="1">The sequence shown here is derived from an EMBL/GenBank/DDBJ whole genome shotgun (WGS) entry which is preliminary data.</text>
</comment>
<reference evidence="1 2" key="1">
    <citation type="submission" date="2016-09" db="EMBL/GenBank/DDBJ databases">
        <title>Metabolic pathway, cell adaptation mechanisms and a novel monoxygenase revealed through proteogenomic-transcription analysis of a Sphingomonas haloaromaticamans strain degrading the fungicide ortho-phenylphenol.</title>
        <authorList>
            <person name="Perruchon C."/>
            <person name="Papadopoulou E.S."/>
            <person name="Rousidou C."/>
            <person name="Vasileiadis S."/>
            <person name="Tanou G."/>
            <person name="Amoutzias G."/>
            <person name="Molassiotis A."/>
            <person name="Karpouzas D.G."/>
        </authorList>
    </citation>
    <scope>NUCLEOTIDE SEQUENCE [LARGE SCALE GENOMIC DNA]</scope>
    <source>
        <strain evidence="1 2">P3</strain>
    </source>
</reference>
<evidence type="ECO:0000313" key="1">
    <source>
        <dbReference type="EMBL" id="OHT18568.1"/>
    </source>
</evidence>
<gene>
    <name evidence="1" type="ORF">BHE75_00542</name>
</gene>